<dbReference type="PROSITE" id="PS00134">
    <property type="entry name" value="TRYPSIN_HIS"/>
    <property type="match status" value="1"/>
</dbReference>
<dbReference type="InterPro" id="IPR009003">
    <property type="entry name" value="Peptidase_S1_PA"/>
</dbReference>
<proteinExistence type="evidence at transcript level"/>
<reference evidence="12" key="5">
    <citation type="submission" date="2022-09" db="EMBL/GenBank/DDBJ databases">
        <authorList>
            <person name="Hogan M.P."/>
            <person name="Rokyta D.R."/>
        </authorList>
    </citation>
    <scope>NUCLEOTIDE SEQUENCE</scope>
    <source>
        <strain evidence="12">DRR0105</strain>
        <tissue evidence="12">Blood</tissue>
    </source>
</reference>
<dbReference type="InterPro" id="IPR001254">
    <property type="entry name" value="Trypsin_dom"/>
</dbReference>
<dbReference type="InterPro" id="IPR018114">
    <property type="entry name" value="TRYPSIN_HIS"/>
</dbReference>
<organism evidence="8">
    <name type="scientific">Crotalus adamanteus</name>
    <name type="common">Eastern diamondback rattlesnake</name>
    <dbReference type="NCBI Taxonomy" id="8729"/>
    <lineage>
        <taxon>Eukaryota</taxon>
        <taxon>Metazoa</taxon>
        <taxon>Chordata</taxon>
        <taxon>Craniata</taxon>
        <taxon>Vertebrata</taxon>
        <taxon>Euteleostomi</taxon>
        <taxon>Lepidosauria</taxon>
        <taxon>Squamata</taxon>
        <taxon>Bifurcata</taxon>
        <taxon>Unidentata</taxon>
        <taxon>Episquamata</taxon>
        <taxon>Toxicofera</taxon>
        <taxon>Serpentes</taxon>
        <taxon>Colubroidea</taxon>
        <taxon>Viperidae</taxon>
        <taxon>Crotalinae</taxon>
        <taxon>Crotalus</taxon>
    </lineage>
</organism>
<evidence type="ECO:0000256" key="5">
    <source>
        <dbReference type="ARBA" id="ARBA00023157"/>
    </source>
</evidence>
<evidence type="ECO:0000313" key="9">
    <source>
        <dbReference type="EMBL" id="JAI10378.1"/>
    </source>
</evidence>
<dbReference type="GO" id="GO:0030141">
    <property type="term" value="C:secretory granule"/>
    <property type="evidence" value="ECO:0007669"/>
    <property type="project" value="TreeGrafter"/>
</dbReference>
<dbReference type="Gene3D" id="2.40.10.10">
    <property type="entry name" value="Trypsin-like serine proteases"/>
    <property type="match status" value="2"/>
</dbReference>
<comment type="subcellular location">
    <subcellularLocation>
        <location evidence="1">Secreted</location>
    </subcellularLocation>
</comment>
<dbReference type="EMBL" id="GFHW01000047">
    <property type="protein sequence ID" value="JAV48401.1"/>
    <property type="molecule type" value="Transcribed_RNA"/>
</dbReference>
<dbReference type="InterPro" id="IPR001314">
    <property type="entry name" value="Peptidase_S1A"/>
</dbReference>
<gene>
    <name evidence="12" type="ORF">NXF25_015093</name>
</gene>
<dbReference type="EMBL" id="GDBB01000063">
    <property type="protein sequence ID" value="JAS04674.1"/>
    <property type="molecule type" value="Transcribed_RNA"/>
</dbReference>
<comment type="subunit">
    <text evidence="3">Monomer.</text>
</comment>
<dbReference type="AlphaFoldDB" id="J3RY98"/>
<sequence>MVLIRVLANLLILQLSYAQKSSELVIGGDECNINEHRFLAIVHTDISLCTGTLINQEWVLTAAHCDGGNMDIYLGVHNESVRYDDEEGRVPAEKFFCLSSRNFTKWDKDIMLIRLNIPVRNSAHIAPLSLPSSPPSVGSVCRVMGWGTITSPNETYPDVPHCANINLFDYEVCLAAYPEFGLPATSRTLCAGILEGGKDTCGTDSGGPLICNGQFQGIVSWGDNPCAQPHKPALYTKVFDHLEWIQSIIAGNTNVTCPPMKTFEKVKRRKCNILVHLFYISNHIQLHWNIFPDNKLFLHSNRTAFGVRNAQNSAARIMSHLISA</sequence>
<feature type="chain" id="PRO_5010677347" evidence="6">
    <location>
        <begin position="19"/>
        <end position="324"/>
    </location>
</feature>
<protein>
    <submittedName>
        <fullName evidence="11">Cadam10_SVSP-3</fullName>
    </submittedName>
    <submittedName>
        <fullName evidence="9">Serine proteinase 1</fullName>
    </submittedName>
    <submittedName>
        <fullName evidence="8">Snake venom serine proteinase 3a</fullName>
    </submittedName>
    <submittedName>
        <fullName evidence="12">VENOM COMPONENT: snake venom serine protease 6</fullName>
    </submittedName>
</protein>
<keyword evidence="12" id="KW-0378">Hydrolase</keyword>
<accession>J3RY98</accession>
<keyword evidence="12" id="KW-0645">Protease</keyword>
<evidence type="ECO:0000313" key="13">
    <source>
        <dbReference type="Proteomes" id="UP001474421"/>
    </source>
</evidence>
<dbReference type="Proteomes" id="UP001474421">
    <property type="component" value="Unassembled WGS sequence"/>
</dbReference>
<evidence type="ECO:0000256" key="6">
    <source>
        <dbReference type="SAM" id="SignalP"/>
    </source>
</evidence>
<reference evidence="11" key="4">
    <citation type="submission" date="2017-02" db="EMBL/GenBank/DDBJ databases">
        <title>The genetics of venom ontogeny in the eastern diamondback rattlesnake (Crotalus adamanteus).</title>
        <authorList>
            <person name="Rokyta D.R."/>
            <person name="Margres M.J."/>
            <person name="Ward M.J."/>
            <person name="Sanchez E.E."/>
        </authorList>
    </citation>
    <scope>NUCLEOTIDE SEQUENCE</scope>
</reference>
<dbReference type="PANTHER" id="PTHR24271:SF47">
    <property type="entry name" value="KALLIKREIN-1"/>
    <property type="match status" value="1"/>
</dbReference>
<dbReference type="EMBL" id="GBEX01004182">
    <property type="protein sequence ID" value="JAI10378.1"/>
    <property type="molecule type" value="mRNA"/>
</dbReference>
<evidence type="ECO:0000256" key="3">
    <source>
        <dbReference type="ARBA" id="ARBA00011245"/>
    </source>
</evidence>
<dbReference type="CDD" id="cd00190">
    <property type="entry name" value="Tryp_SPc"/>
    <property type="match status" value="1"/>
</dbReference>
<reference evidence="12 13" key="6">
    <citation type="journal article" date="2024" name="Proc. Natl. Acad. Sci. U.S.A.">
        <title>The genetic regulatory architecture and epigenomic basis for age-related changes in rattlesnake venom.</title>
        <authorList>
            <person name="Hogan M.P."/>
            <person name="Holding M.L."/>
            <person name="Nystrom G.S."/>
            <person name="Colston T.J."/>
            <person name="Bartlett D.A."/>
            <person name="Mason A.J."/>
            <person name="Ellsworth S.A."/>
            <person name="Rautsaw R.M."/>
            <person name="Lawrence K.C."/>
            <person name="Strickland J.L."/>
            <person name="He B."/>
            <person name="Fraser P."/>
            <person name="Margres M.J."/>
            <person name="Gilbert D.M."/>
            <person name="Gibbs H.L."/>
            <person name="Parkinson C.L."/>
            <person name="Rokyta D.R."/>
        </authorList>
    </citation>
    <scope>NUCLEOTIDE SEQUENCE [LARGE SCALE GENOMIC DNA]</scope>
    <source>
        <strain evidence="12">DRR0105</strain>
    </source>
</reference>
<evidence type="ECO:0000256" key="1">
    <source>
        <dbReference type="ARBA" id="ARBA00004613"/>
    </source>
</evidence>
<evidence type="ECO:0000313" key="10">
    <source>
        <dbReference type="EMBL" id="JAS04674.1"/>
    </source>
</evidence>
<dbReference type="GO" id="GO:0004252">
    <property type="term" value="F:serine-type endopeptidase activity"/>
    <property type="evidence" value="ECO:0007669"/>
    <property type="project" value="InterPro"/>
</dbReference>
<keyword evidence="4" id="KW-0964">Secreted</keyword>
<dbReference type="FunFam" id="2.40.10.10:FF:000158">
    <property type="entry name" value="Thrombin-like enzyme saxthrombin"/>
    <property type="match status" value="1"/>
</dbReference>
<keyword evidence="5" id="KW-1015">Disulfide bond</keyword>
<evidence type="ECO:0000313" key="11">
    <source>
        <dbReference type="EMBL" id="JAV48401.1"/>
    </source>
</evidence>
<comment type="similarity">
    <text evidence="2">Belongs to the peptidase S1 family. Snake venom subfamily.</text>
</comment>
<reference evidence="8" key="1">
    <citation type="journal article" date="2012" name="BMC Genomics">
        <title>The venom-gland transcriptome of the eastern diamondback rattlesnake (Crotalus adamanteus).</title>
        <authorList>
            <person name="Rokyta D.R."/>
            <person name="Lemmon A.R."/>
            <person name="Margres M.J."/>
            <person name="Aronow K."/>
        </authorList>
    </citation>
    <scope>NUCLEOTIDE SEQUENCE</scope>
    <source>
        <tissue evidence="8">Venom gland</tissue>
    </source>
</reference>
<dbReference type="PANTHER" id="PTHR24271">
    <property type="entry name" value="KALLIKREIN-RELATED"/>
    <property type="match status" value="1"/>
</dbReference>
<name>J3RY98_CROAD</name>
<dbReference type="Pfam" id="PF00089">
    <property type="entry name" value="Trypsin"/>
    <property type="match status" value="1"/>
</dbReference>
<reference evidence="9" key="2">
    <citation type="submission" date="2014-05" db="EMBL/GenBank/DDBJ databases">
        <title>The extremes of toxin expression variation revealed in two sympatric snake species.</title>
        <authorList>
            <person name="Margres M.J."/>
            <person name="Wray K.P."/>
            <person name="McGivern J.J."/>
            <person name="Seavy M."/>
            <person name="Sanader D."/>
            <person name="Facente J."/>
            <person name="Rokyta D.R."/>
        </authorList>
    </citation>
    <scope>NUCLEOTIDE SEQUENCE</scope>
</reference>
<evidence type="ECO:0000256" key="2">
    <source>
        <dbReference type="ARBA" id="ARBA00009228"/>
    </source>
</evidence>
<feature type="domain" description="Peptidase S1" evidence="7">
    <location>
        <begin position="25"/>
        <end position="250"/>
    </location>
</feature>
<reference evidence="10" key="3">
    <citation type="journal article" date="2015" name="G3 (Bethesda)">
        <title>Post-transcriptional mechanisms contribute little to phenotypic variation in snake venoms.</title>
        <authorList>
            <person name="Rokyta D.R."/>
            <person name="Margres M.J."/>
            <person name="Calvin K."/>
        </authorList>
    </citation>
    <scope>NUCLEOTIDE SEQUENCE</scope>
</reference>
<evidence type="ECO:0000256" key="4">
    <source>
        <dbReference type="ARBA" id="ARBA00022525"/>
    </source>
</evidence>
<dbReference type="SMART" id="SM00020">
    <property type="entry name" value="Tryp_SPc"/>
    <property type="match status" value="1"/>
</dbReference>
<keyword evidence="13" id="KW-1185">Reference proteome</keyword>
<dbReference type="PROSITE" id="PS50240">
    <property type="entry name" value="TRYPSIN_DOM"/>
    <property type="match status" value="1"/>
</dbReference>
<dbReference type="EMBL" id="JU173728">
    <property type="protein sequence ID" value="AFJ49254.1"/>
    <property type="molecule type" value="mRNA"/>
</dbReference>
<dbReference type="MEROPS" id="S01.497"/>
<dbReference type="SUPFAM" id="SSF50494">
    <property type="entry name" value="Trypsin-like serine proteases"/>
    <property type="match status" value="1"/>
</dbReference>
<evidence type="ECO:0000313" key="12">
    <source>
        <dbReference type="EMBL" id="KAK9394565.1"/>
    </source>
</evidence>
<evidence type="ECO:0000313" key="8">
    <source>
        <dbReference type="EMBL" id="AFJ49254.1"/>
    </source>
</evidence>
<dbReference type="InterPro" id="IPR043504">
    <property type="entry name" value="Peptidase_S1_PA_chymotrypsin"/>
</dbReference>
<feature type="signal peptide" evidence="6">
    <location>
        <begin position="1"/>
        <end position="18"/>
    </location>
</feature>
<evidence type="ECO:0000259" key="7">
    <source>
        <dbReference type="PROSITE" id="PS50240"/>
    </source>
</evidence>
<dbReference type="GO" id="GO:0006508">
    <property type="term" value="P:proteolysis"/>
    <property type="evidence" value="ECO:0007669"/>
    <property type="project" value="UniProtKB-KW"/>
</dbReference>
<dbReference type="PRINTS" id="PR00722">
    <property type="entry name" value="CHYMOTRYPSIN"/>
</dbReference>
<dbReference type="GO" id="GO:0005576">
    <property type="term" value="C:extracellular region"/>
    <property type="evidence" value="ECO:0007669"/>
    <property type="project" value="UniProtKB-SubCell"/>
</dbReference>
<keyword evidence="6" id="KW-0732">Signal</keyword>
<dbReference type="EMBL" id="JAOTOJ010000011">
    <property type="protein sequence ID" value="KAK9394565.1"/>
    <property type="molecule type" value="Genomic_DNA"/>
</dbReference>